<dbReference type="InterPro" id="IPR050346">
    <property type="entry name" value="FMO-like"/>
</dbReference>
<keyword evidence="5" id="KW-0560">Oxidoreductase</keyword>
<organism evidence="7 8">
    <name type="scientific">Coniochaeta pulveracea</name>
    <dbReference type="NCBI Taxonomy" id="177199"/>
    <lineage>
        <taxon>Eukaryota</taxon>
        <taxon>Fungi</taxon>
        <taxon>Dikarya</taxon>
        <taxon>Ascomycota</taxon>
        <taxon>Pezizomycotina</taxon>
        <taxon>Sordariomycetes</taxon>
        <taxon>Sordariomycetidae</taxon>
        <taxon>Coniochaetales</taxon>
        <taxon>Coniochaetaceae</taxon>
        <taxon>Coniochaeta</taxon>
    </lineage>
</organism>
<comment type="caution">
    <text evidence="7">The sequence shown here is derived from an EMBL/GenBank/DDBJ whole genome shotgun (WGS) entry which is preliminary data.</text>
</comment>
<dbReference type="OrthoDB" id="66881at2759"/>
<dbReference type="SUPFAM" id="SSF51905">
    <property type="entry name" value="FAD/NAD(P)-binding domain"/>
    <property type="match status" value="2"/>
</dbReference>
<evidence type="ECO:0000256" key="2">
    <source>
        <dbReference type="ARBA" id="ARBA00022630"/>
    </source>
</evidence>
<evidence type="ECO:0000313" key="8">
    <source>
        <dbReference type="Proteomes" id="UP000275385"/>
    </source>
</evidence>
<dbReference type="InterPro" id="IPR000960">
    <property type="entry name" value="Flavin_mOase"/>
</dbReference>
<dbReference type="GO" id="GO:0050660">
    <property type="term" value="F:flavin adenine dinucleotide binding"/>
    <property type="evidence" value="ECO:0007669"/>
    <property type="project" value="InterPro"/>
</dbReference>
<name>A0A420YEM3_9PEZI</name>
<dbReference type="Pfam" id="PF00743">
    <property type="entry name" value="FMO-like"/>
    <property type="match status" value="2"/>
</dbReference>
<evidence type="ECO:0008006" key="9">
    <source>
        <dbReference type="Google" id="ProtNLM"/>
    </source>
</evidence>
<keyword evidence="3" id="KW-0274">FAD</keyword>
<keyword evidence="8" id="KW-1185">Reference proteome</keyword>
<gene>
    <name evidence="7" type="ORF">DL546_002774</name>
</gene>
<proteinExistence type="inferred from homology"/>
<dbReference type="Gene3D" id="3.50.50.60">
    <property type="entry name" value="FAD/NAD(P)-binding domain"/>
    <property type="match status" value="2"/>
</dbReference>
<evidence type="ECO:0000256" key="5">
    <source>
        <dbReference type="ARBA" id="ARBA00023002"/>
    </source>
</evidence>
<keyword evidence="4" id="KW-0521">NADP</keyword>
<keyword evidence="2" id="KW-0285">Flavoprotein</keyword>
<protein>
    <recommendedName>
        <fullName evidence="9">FAD/NAD(P)-binding domain-containing protein</fullName>
    </recommendedName>
</protein>
<comment type="similarity">
    <text evidence="1">Belongs to the FMO family.</text>
</comment>
<evidence type="ECO:0000256" key="6">
    <source>
        <dbReference type="SAM" id="MobiDB-lite"/>
    </source>
</evidence>
<dbReference type="GO" id="GO:0004499">
    <property type="term" value="F:N,N-dimethylaniline monooxygenase activity"/>
    <property type="evidence" value="ECO:0007669"/>
    <property type="project" value="InterPro"/>
</dbReference>
<sequence length="439" mass="48908">MEPPYPNVHPSAPDGNHSEYRSVYGHGDGEEPVNADAAALVHASPGPCYNGLRNNIPTPVMRTTLMDWPEGTPDYISHDKVEQYIQDLAFRTGAHDRIQYSTRVESTLRSAGDREHHMRKREWSFDAVIVATGRYHDPRIPDVPGLKKWKEQLLNGILHSKSYRSPEPFRNKRVFLVGSGVSALDIAREVVGVAKETYQSARNGKFDLPAGMFASGVKRVGPVDSFVHKTGTTRGQVVLVDGHVVDDVDVVILCTGYITSYPFLGQHQAPDLPKEDADDNTIITSDGCITHNLHKDIFYIPDPTLAFVGVPYHASAFSLFDFQAAVVARVLSGLAELPSQEQMRIEYNARKALIAEGGAAFHSLMKRDVEYMEELQDWVNIEAARLEHEPMSAIDDKWVDRYHAFVEEMNGRRWASSGEAQDIPFVGEALRDSRVVVSA</sequence>
<dbReference type="PRINTS" id="PR00370">
    <property type="entry name" value="FMOXYGENASE"/>
</dbReference>
<reference evidence="7 8" key="1">
    <citation type="submission" date="2018-08" db="EMBL/GenBank/DDBJ databases">
        <title>Draft genome of the lignicolous fungus Coniochaeta pulveracea.</title>
        <authorList>
            <person name="Borstlap C.J."/>
            <person name="De Witt R.N."/>
            <person name="Botha A."/>
            <person name="Volschenk H."/>
        </authorList>
    </citation>
    <scope>NUCLEOTIDE SEQUENCE [LARGE SCALE GENOMIC DNA]</scope>
    <source>
        <strain evidence="7 8">CAB683</strain>
    </source>
</reference>
<accession>A0A420YEM3</accession>
<dbReference type="EMBL" id="QVQW01000014">
    <property type="protein sequence ID" value="RKU46363.1"/>
    <property type="molecule type" value="Genomic_DNA"/>
</dbReference>
<dbReference type="PANTHER" id="PTHR23023">
    <property type="entry name" value="DIMETHYLANILINE MONOOXYGENASE"/>
    <property type="match status" value="1"/>
</dbReference>
<feature type="region of interest" description="Disordered" evidence="6">
    <location>
        <begin position="1"/>
        <end position="31"/>
    </location>
</feature>
<evidence type="ECO:0000313" key="7">
    <source>
        <dbReference type="EMBL" id="RKU46363.1"/>
    </source>
</evidence>
<evidence type="ECO:0000256" key="3">
    <source>
        <dbReference type="ARBA" id="ARBA00022827"/>
    </source>
</evidence>
<dbReference type="GO" id="GO:0050661">
    <property type="term" value="F:NADP binding"/>
    <property type="evidence" value="ECO:0007669"/>
    <property type="project" value="InterPro"/>
</dbReference>
<evidence type="ECO:0000256" key="4">
    <source>
        <dbReference type="ARBA" id="ARBA00022857"/>
    </source>
</evidence>
<evidence type="ECO:0000256" key="1">
    <source>
        <dbReference type="ARBA" id="ARBA00009183"/>
    </source>
</evidence>
<dbReference type="InterPro" id="IPR036188">
    <property type="entry name" value="FAD/NAD-bd_sf"/>
</dbReference>
<dbReference type="Proteomes" id="UP000275385">
    <property type="component" value="Unassembled WGS sequence"/>
</dbReference>
<dbReference type="AlphaFoldDB" id="A0A420YEM3"/>
<dbReference type="InterPro" id="IPR020946">
    <property type="entry name" value="Flavin_mOase-like"/>
</dbReference>
<dbReference type="STRING" id="177199.A0A420YEM3"/>